<evidence type="ECO:0000313" key="4">
    <source>
        <dbReference type="Proteomes" id="UP000613740"/>
    </source>
</evidence>
<name>A0A835VZ95_9CHLO</name>
<organism evidence="3 4">
    <name type="scientific">Chlamydomonas schloesseri</name>
    <dbReference type="NCBI Taxonomy" id="2026947"/>
    <lineage>
        <taxon>Eukaryota</taxon>
        <taxon>Viridiplantae</taxon>
        <taxon>Chlorophyta</taxon>
        <taxon>core chlorophytes</taxon>
        <taxon>Chlorophyceae</taxon>
        <taxon>CS clade</taxon>
        <taxon>Chlamydomonadales</taxon>
        <taxon>Chlamydomonadaceae</taxon>
        <taxon>Chlamydomonas</taxon>
    </lineage>
</organism>
<dbReference type="EMBL" id="JAEHOD010000073">
    <property type="protein sequence ID" value="KAG2431383.1"/>
    <property type="molecule type" value="Genomic_DNA"/>
</dbReference>
<dbReference type="SUPFAM" id="SSF51445">
    <property type="entry name" value="(Trans)glycosidases"/>
    <property type="match status" value="1"/>
</dbReference>
<proteinExistence type="inferred from homology"/>
<dbReference type="InterPro" id="IPR014756">
    <property type="entry name" value="Ig_E-set"/>
</dbReference>
<dbReference type="Gene3D" id="2.60.40.10">
    <property type="entry name" value="Immunoglobulins"/>
    <property type="match status" value="1"/>
</dbReference>
<feature type="region of interest" description="Disordered" evidence="2">
    <location>
        <begin position="163"/>
        <end position="185"/>
    </location>
</feature>
<comment type="similarity">
    <text evidence="1">Belongs to the glycosyl hydrolase 13 family.</text>
</comment>
<dbReference type="InterPro" id="IPR013780">
    <property type="entry name" value="Glyco_hydro_b"/>
</dbReference>
<dbReference type="Proteomes" id="UP000613740">
    <property type="component" value="Unassembled WGS sequence"/>
</dbReference>
<protein>
    <recommendedName>
        <fullName evidence="5">Glycosyl hydrolase family 13 catalytic domain-containing protein</fullName>
    </recommendedName>
</protein>
<dbReference type="OrthoDB" id="204980at2759"/>
<feature type="region of interest" description="Disordered" evidence="2">
    <location>
        <begin position="935"/>
        <end position="980"/>
    </location>
</feature>
<dbReference type="AlphaFoldDB" id="A0A835VZ95"/>
<dbReference type="Gene3D" id="2.60.40.1180">
    <property type="entry name" value="Golgi alpha-mannosidase II"/>
    <property type="match status" value="1"/>
</dbReference>
<dbReference type="InterPro" id="IPR044505">
    <property type="entry name" value="GlgX_Isoamylase_N_E_set"/>
</dbReference>
<sequence length="980" mass="101394">MMMQGNIQAPARIHRPRAGVAPAQRVSARAGSNRAQPAAYAPHLSGAGPSPLTPAGGPRQPAPLCNPLPALGRAGPSSSQLPSWVPAAGSAASATLERGAVDTSLTRYRRHSKAGAVVDATCEARDGKVVVRVTASYVNVPHAAPTELMLHWGMYRASGTKWHHPKEAVPPDSTLEQAGGGGGGAMRTPMTWDSRAGPGGEGAWVLRFEVPAKLAPLHLAFALYHPATDKYDVPWRAPHFAVPVGMSAGSPEPLGASVVAVNNSNTSGGGGYNGYNGNHHRDPRETTCAVNFAVFSRHASSLQLCLVRLESAAAEGGGAPLVAQSVLEVVLDPLTNRTGDVWHVCVHGLKDLETLCWAWRADGEILWQNGNRFHPGFMLMDPHATRAVPVLLPPGAHKAAPRMAPSQDAGEPVLLGSLAAFVHAPFDWQGFHQAVRGGQSRVRALEDSVVVEVDVARFTTGRDAEATVPPEHRGKYLGILDRLDALKAAGATTVLLSPVCLSAPGPSPAAGRSPLALLAPDPAFAVGGPLAAAAELKTVIRGLHQAGLEVVLEVEFCVTAEGGDASAGRLQGLRGLDHAVYYRDGVEAPVLNCGHPVVRQLVLSALRHWVSEYRVDGFCFLNAENLTQDKFGSVLDAPPLAEDIAGDPVLRDLKLVAAVSNPALLPRLAERGFPHWGVWQQVNDRYAADLTSYLVGCQRGMLSAVATRLTGSADLFAPRWDAGLPGGLAAGRRAGFGLNAVTPLGDVPLAAVIDSENTVRGDALARSLLVAQFVSAGQPLLAATSLSRPGVPQLLAALAAVRRGYRSLICPASITEPEREVAWHSPYGGGEPDWSGANPDPAANCVLLTLGGGPARPGHMLAAGFNPHGEPMSVTLPRPPAGAVWRLLVDTSRPVPTATAGGASSLGAVLPPSEQTQYTLGPFGAVLLDAVPQTAGGAAGAGGPAAAAAAPRPAAPPAGPSGGLPPGYGMSPAAAAQRRH</sequence>
<gene>
    <name evidence="3" type="ORF">HYH02_013370</name>
</gene>
<reference evidence="3" key="1">
    <citation type="journal article" date="2020" name="bioRxiv">
        <title>Comparative genomics of Chlamydomonas.</title>
        <authorList>
            <person name="Craig R.J."/>
            <person name="Hasan A.R."/>
            <person name="Ness R.W."/>
            <person name="Keightley P.D."/>
        </authorList>
    </citation>
    <scope>NUCLEOTIDE SEQUENCE</scope>
    <source>
        <strain evidence="3">CCAP 11/173</strain>
    </source>
</reference>
<evidence type="ECO:0000256" key="1">
    <source>
        <dbReference type="ARBA" id="ARBA00008061"/>
    </source>
</evidence>
<keyword evidence="4" id="KW-1185">Reference proteome</keyword>
<dbReference type="SUPFAM" id="SSF81296">
    <property type="entry name" value="E set domains"/>
    <property type="match status" value="1"/>
</dbReference>
<accession>A0A835VZ95</accession>
<dbReference type="SUPFAM" id="SSF51011">
    <property type="entry name" value="Glycosyl hydrolase domain"/>
    <property type="match status" value="1"/>
</dbReference>
<evidence type="ECO:0000313" key="3">
    <source>
        <dbReference type="EMBL" id="KAG2431383.1"/>
    </source>
</evidence>
<dbReference type="Gene3D" id="3.20.20.80">
    <property type="entry name" value="Glycosidases"/>
    <property type="match status" value="1"/>
</dbReference>
<dbReference type="PANTHER" id="PTHR43002">
    <property type="entry name" value="GLYCOGEN DEBRANCHING ENZYME"/>
    <property type="match status" value="1"/>
</dbReference>
<dbReference type="CDD" id="cd02856">
    <property type="entry name" value="E_set_GDE_Isoamylase_N"/>
    <property type="match status" value="1"/>
</dbReference>
<feature type="region of interest" description="Disordered" evidence="2">
    <location>
        <begin position="1"/>
        <end position="85"/>
    </location>
</feature>
<dbReference type="InterPro" id="IPR013783">
    <property type="entry name" value="Ig-like_fold"/>
</dbReference>
<evidence type="ECO:0000256" key="2">
    <source>
        <dbReference type="SAM" id="MobiDB-lite"/>
    </source>
</evidence>
<evidence type="ECO:0008006" key="5">
    <source>
        <dbReference type="Google" id="ProtNLM"/>
    </source>
</evidence>
<comment type="caution">
    <text evidence="3">The sequence shown here is derived from an EMBL/GenBank/DDBJ whole genome shotgun (WGS) entry which is preliminary data.</text>
</comment>
<dbReference type="InterPro" id="IPR017853">
    <property type="entry name" value="GH"/>
</dbReference>